<gene>
    <name evidence="1" type="ORF">ACFFGE_05360</name>
</gene>
<reference evidence="1 2" key="1">
    <citation type="submission" date="2024-09" db="EMBL/GenBank/DDBJ databases">
        <authorList>
            <person name="Sun Q."/>
            <person name="Mori K."/>
        </authorList>
    </citation>
    <scope>NUCLEOTIDE SEQUENCE [LARGE SCALE GENOMIC DNA]</scope>
    <source>
        <strain evidence="1 2">NCAIM B.02621</strain>
    </source>
</reference>
<organism evidence="1 2">
    <name type="scientific">Brevundimonas balnearis</name>
    <dbReference type="NCBI Taxonomy" id="1572858"/>
    <lineage>
        <taxon>Bacteria</taxon>
        <taxon>Pseudomonadati</taxon>
        <taxon>Pseudomonadota</taxon>
        <taxon>Alphaproteobacteria</taxon>
        <taxon>Caulobacterales</taxon>
        <taxon>Caulobacteraceae</taxon>
        <taxon>Brevundimonas</taxon>
    </lineage>
</organism>
<evidence type="ECO:0000313" key="1">
    <source>
        <dbReference type="EMBL" id="MFC0633307.1"/>
    </source>
</evidence>
<proteinExistence type="predicted"/>
<keyword evidence="2" id="KW-1185">Reference proteome</keyword>
<evidence type="ECO:0000313" key="2">
    <source>
        <dbReference type="Proteomes" id="UP001589906"/>
    </source>
</evidence>
<dbReference type="EMBL" id="JBHLSW010000003">
    <property type="protein sequence ID" value="MFC0633307.1"/>
    <property type="molecule type" value="Genomic_DNA"/>
</dbReference>
<comment type="caution">
    <text evidence="1">The sequence shown here is derived from an EMBL/GenBank/DDBJ whole genome shotgun (WGS) entry which is preliminary data.</text>
</comment>
<dbReference type="RefSeq" id="WP_376835037.1">
    <property type="nucleotide sequence ID" value="NZ_JBHLSW010000003.1"/>
</dbReference>
<accession>A0ABV6R2S0</accession>
<dbReference type="Proteomes" id="UP001589906">
    <property type="component" value="Unassembled WGS sequence"/>
</dbReference>
<protein>
    <submittedName>
        <fullName evidence="1">Uncharacterized protein</fullName>
    </submittedName>
</protein>
<sequence length="297" mass="29437">MLNLGLNLGQVNLARGQGGALDFRSAMPASVTYSRTGAATGLTAAGVLTAFATNEPQRTDRGLALEPERTNKVTVHNANPTDLTGVSVAGDPAATLTLVNDAAALAAAGLSGLCTSGEVWRLDNSAGSAVAYASFTGGTAGNSSNHSISACIRGGSGALGSSISTTGVSTGGTTFGASTDYRRVATQPGGMPMVAARFPRIFADPGQVLWIILPQFEEGGDATSVVETAGAQATRGLPVCTAVVPGGRTSARLTYADGTASSSAGLTPGATFDIAGAVIAAGKGRVGVSELATLEWS</sequence>
<name>A0ABV6R2S0_9CAUL</name>